<dbReference type="InterPro" id="IPR036588">
    <property type="entry name" value="CobH/CbiC_sf"/>
</dbReference>
<evidence type="ECO:0000256" key="1">
    <source>
        <dbReference type="ARBA" id="ARBA00004953"/>
    </source>
</evidence>
<dbReference type="InterPro" id="IPR003722">
    <property type="entry name" value="Cbl_synth_CobH/CbiC"/>
</dbReference>
<dbReference type="Pfam" id="PF02570">
    <property type="entry name" value="CbiC"/>
    <property type="match status" value="1"/>
</dbReference>
<dbReference type="Proteomes" id="UP000228979">
    <property type="component" value="Unassembled WGS sequence"/>
</dbReference>
<dbReference type="SUPFAM" id="SSF63965">
    <property type="entry name" value="Precorrin-8X methylmutase CbiC/CobH"/>
    <property type="match status" value="1"/>
</dbReference>
<evidence type="ECO:0000259" key="4">
    <source>
        <dbReference type="Pfam" id="PF02570"/>
    </source>
</evidence>
<feature type="domain" description="Cobalamin biosynthesis precorrin-8X methylmutase CobH/CbiC" evidence="4">
    <location>
        <begin position="23"/>
        <end position="208"/>
    </location>
</feature>
<dbReference type="EC" id="5.4.99.61" evidence="5"/>
<accession>A0ABX4MGF8</accession>
<comment type="pathway">
    <text evidence="1">Cofactor biosynthesis; adenosylcobalamin biosynthesis.</text>
</comment>
<comment type="caution">
    <text evidence="5">The sequence shown here is derived from an EMBL/GenBank/DDBJ whole genome shotgun (WGS) entry which is preliminary data.</text>
</comment>
<reference evidence="5" key="1">
    <citation type="submission" date="2017-09" db="EMBL/GenBank/DDBJ databases">
        <authorList>
            <person name="Campbell M.A."/>
            <person name="Lukasik P."/>
            <person name="Simon C."/>
            <person name="McCutcheon J.P."/>
        </authorList>
    </citation>
    <scope>NUCLEOTIDE SEQUENCE [LARGE SCALE GENOMIC DNA]</scope>
    <source>
        <strain evidence="5">TRYCRA</strain>
    </source>
</reference>
<keyword evidence="3 5" id="KW-0413">Isomerase</keyword>
<proteinExistence type="predicted"/>
<dbReference type="GO" id="GO:0016993">
    <property type="term" value="F:precorrin-8X methylmutase activity"/>
    <property type="evidence" value="ECO:0007669"/>
    <property type="project" value="UniProtKB-EC"/>
</dbReference>
<keyword evidence="2" id="KW-0169">Cobalamin biosynthesis</keyword>
<gene>
    <name evidence="5" type="primary">cobH</name>
    <name evidence="5" type="ORF">trycra_66</name>
</gene>
<protein>
    <submittedName>
        <fullName evidence="5">Precorrin-8X methylmutase</fullName>
        <ecNumber evidence="5">5.4.99.61</ecNumber>
    </submittedName>
</protein>
<dbReference type="EMBL" id="NXGP01000041">
    <property type="protein sequence ID" value="PIM95778.1"/>
    <property type="molecule type" value="Genomic_DNA"/>
</dbReference>
<evidence type="ECO:0000256" key="3">
    <source>
        <dbReference type="ARBA" id="ARBA00023235"/>
    </source>
</evidence>
<name>A0ABX4MGF8_9HYPH</name>
<sequence>MNRSGNNLIPLNLRWCLSIFALSWNIAVKAMPQCCYRPTMKWISTRLRHCFGYDVIRYCVYTDGAFDLLISLLLKKGVILTDTYALHGLLRNACRGLDIKVYCLSGLIKKELFIKCARSCIQLDLCIKLITLIHDMQPIVVIGTAPTTVFRLIEITKPLFIIATVCGQINSIFVKVGLRLGRLGLGWCVLRGKIGGLGFASGMINGIAMAAKGMIR</sequence>
<organism evidence="5 6">
    <name type="scientific">Candidatus Hodgkinia cicadicola</name>
    <dbReference type="NCBI Taxonomy" id="573658"/>
    <lineage>
        <taxon>Bacteria</taxon>
        <taxon>Pseudomonadati</taxon>
        <taxon>Pseudomonadota</taxon>
        <taxon>Alphaproteobacteria</taxon>
        <taxon>Hyphomicrobiales</taxon>
        <taxon>Candidatus Hodgkinia</taxon>
    </lineage>
</organism>
<dbReference type="Gene3D" id="3.40.50.10230">
    <property type="entry name" value="Cobalamin biosynthesis CobH/CbiC, precorrin-8X methylmutase"/>
    <property type="match status" value="1"/>
</dbReference>
<evidence type="ECO:0000313" key="5">
    <source>
        <dbReference type="EMBL" id="PIM95778.1"/>
    </source>
</evidence>
<keyword evidence="6" id="KW-1185">Reference proteome</keyword>
<evidence type="ECO:0000313" key="6">
    <source>
        <dbReference type="Proteomes" id="UP000228979"/>
    </source>
</evidence>
<evidence type="ECO:0000256" key="2">
    <source>
        <dbReference type="ARBA" id="ARBA00022573"/>
    </source>
</evidence>